<dbReference type="SUPFAM" id="SSF50494">
    <property type="entry name" value="Trypsin-like serine proteases"/>
    <property type="match status" value="1"/>
</dbReference>
<dbReference type="PANTHER" id="PTHR24252">
    <property type="entry name" value="ACROSIN-RELATED"/>
    <property type="match status" value="1"/>
</dbReference>
<sequence>MSCLSVLSINSKICDFTSIILLLLAFLSIISIPDCPVLFNDGRRIVGGTLAPKDKWGWQVSLHFRKTHTCGGAIISTHWIITAAHCFVE</sequence>
<dbReference type="InterPro" id="IPR018114">
    <property type="entry name" value="TRYPSIN_HIS"/>
</dbReference>
<proteinExistence type="predicted"/>
<dbReference type="AlphaFoldDB" id="A0A3P8RY24"/>
<organism evidence="3 4">
    <name type="scientific">Amphiprion percula</name>
    <name type="common">Orange clownfish</name>
    <name type="synonym">Lutjanus percula</name>
    <dbReference type="NCBI Taxonomy" id="161767"/>
    <lineage>
        <taxon>Eukaryota</taxon>
        <taxon>Metazoa</taxon>
        <taxon>Chordata</taxon>
        <taxon>Craniata</taxon>
        <taxon>Vertebrata</taxon>
        <taxon>Euteleostomi</taxon>
        <taxon>Actinopterygii</taxon>
        <taxon>Neopterygii</taxon>
        <taxon>Teleostei</taxon>
        <taxon>Neoteleostei</taxon>
        <taxon>Acanthomorphata</taxon>
        <taxon>Ovalentaria</taxon>
        <taxon>Pomacentridae</taxon>
        <taxon>Amphiprion</taxon>
    </lineage>
</organism>
<evidence type="ECO:0000256" key="1">
    <source>
        <dbReference type="ARBA" id="ARBA00023157"/>
    </source>
</evidence>
<evidence type="ECO:0000313" key="3">
    <source>
        <dbReference type="Ensembl" id="ENSAPEP00000005573.1"/>
    </source>
</evidence>
<dbReference type="GO" id="GO:0006508">
    <property type="term" value="P:proteolysis"/>
    <property type="evidence" value="ECO:0007669"/>
    <property type="project" value="InterPro"/>
</dbReference>
<dbReference type="PANTHER" id="PTHR24252:SF7">
    <property type="entry name" value="HYALIN"/>
    <property type="match status" value="1"/>
</dbReference>
<evidence type="ECO:0000313" key="4">
    <source>
        <dbReference type="Proteomes" id="UP000265080"/>
    </source>
</evidence>
<keyword evidence="4" id="KW-1185">Reference proteome</keyword>
<dbReference type="OMA" id="ATEGKWG"/>
<dbReference type="Gene3D" id="2.40.10.10">
    <property type="entry name" value="Trypsin-like serine proteases"/>
    <property type="match status" value="1"/>
</dbReference>
<dbReference type="InterPro" id="IPR009003">
    <property type="entry name" value="Peptidase_S1_PA"/>
</dbReference>
<evidence type="ECO:0000259" key="2">
    <source>
        <dbReference type="Pfam" id="PF00089"/>
    </source>
</evidence>
<dbReference type="Ensembl" id="ENSAPET00000005717.1">
    <property type="protein sequence ID" value="ENSAPEP00000005573.1"/>
    <property type="gene ID" value="ENSAPEG00000003996.1"/>
</dbReference>
<name>A0A3P8RY24_AMPPE</name>
<dbReference type="PROSITE" id="PS00134">
    <property type="entry name" value="TRYPSIN_HIS"/>
    <property type="match status" value="1"/>
</dbReference>
<dbReference type="STRING" id="161767.ENSAPEP00000005573"/>
<accession>A0A3P8RY24</accession>
<keyword evidence="1" id="KW-1015">Disulfide bond</keyword>
<dbReference type="GO" id="GO:0004252">
    <property type="term" value="F:serine-type endopeptidase activity"/>
    <property type="evidence" value="ECO:0007669"/>
    <property type="project" value="InterPro"/>
</dbReference>
<dbReference type="GeneTree" id="ENSGT01100000263714"/>
<reference evidence="3" key="2">
    <citation type="submission" date="2025-08" db="UniProtKB">
        <authorList>
            <consortium name="Ensembl"/>
        </authorList>
    </citation>
    <scope>IDENTIFICATION</scope>
</reference>
<protein>
    <recommendedName>
        <fullName evidence="2">Peptidase S1 domain-containing protein</fullName>
    </recommendedName>
</protein>
<reference evidence="3" key="3">
    <citation type="submission" date="2025-09" db="UniProtKB">
        <authorList>
            <consortium name="Ensembl"/>
        </authorList>
    </citation>
    <scope>IDENTIFICATION</scope>
</reference>
<dbReference type="Proteomes" id="UP000265080">
    <property type="component" value="Chromosome 7"/>
</dbReference>
<dbReference type="Pfam" id="PF00089">
    <property type="entry name" value="Trypsin"/>
    <property type="match status" value="1"/>
</dbReference>
<dbReference type="InterPro" id="IPR001254">
    <property type="entry name" value="Trypsin_dom"/>
</dbReference>
<reference evidence="3 4" key="1">
    <citation type="submission" date="2018-03" db="EMBL/GenBank/DDBJ databases">
        <title>Finding Nemo's genes: A chromosome-scale reference assembly of the genome of the orange clownfish Amphiprion percula.</title>
        <authorList>
            <person name="Lehmann R."/>
        </authorList>
    </citation>
    <scope>NUCLEOTIDE SEQUENCE</scope>
</reference>
<dbReference type="InterPro" id="IPR043504">
    <property type="entry name" value="Peptidase_S1_PA_chymotrypsin"/>
</dbReference>
<feature type="domain" description="Peptidase S1" evidence="2">
    <location>
        <begin position="45"/>
        <end position="88"/>
    </location>
</feature>